<feature type="region of interest" description="Disordered" evidence="4">
    <location>
        <begin position="858"/>
        <end position="877"/>
    </location>
</feature>
<dbReference type="PROSITE" id="PS50985">
    <property type="entry name" value="GRAS"/>
    <property type="match status" value="1"/>
</dbReference>
<feature type="compositionally biased region" description="Low complexity" evidence="4">
    <location>
        <begin position="243"/>
        <end position="299"/>
    </location>
</feature>
<evidence type="ECO:0000313" key="6">
    <source>
        <dbReference type="Proteomes" id="UP001153076"/>
    </source>
</evidence>
<name>A0A9Q1QH71_9CARY</name>
<comment type="similarity">
    <text evidence="3">Belongs to the GRAS family.</text>
</comment>
<comment type="caution">
    <text evidence="5">The sequence shown here is derived from an EMBL/GenBank/DDBJ whole genome shotgun (WGS) entry which is preliminary data.</text>
</comment>
<protein>
    <recommendedName>
        <fullName evidence="7">Scarecrow-like protein 8</fullName>
    </recommendedName>
</protein>
<feature type="region of interest" description="Leucine repeat II (LRII)" evidence="3">
    <location>
        <begin position="465"/>
        <end position="497"/>
    </location>
</feature>
<evidence type="ECO:0008006" key="7">
    <source>
        <dbReference type="Google" id="ProtNLM"/>
    </source>
</evidence>
<feature type="short sequence motif" description="VHIID" evidence="3">
    <location>
        <begin position="411"/>
        <end position="415"/>
    </location>
</feature>
<proteinExistence type="inferred from homology"/>
<organism evidence="5 6">
    <name type="scientific">Carnegiea gigantea</name>
    <dbReference type="NCBI Taxonomy" id="171969"/>
    <lineage>
        <taxon>Eukaryota</taxon>
        <taxon>Viridiplantae</taxon>
        <taxon>Streptophyta</taxon>
        <taxon>Embryophyta</taxon>
        <taxon>Tracheophyta</taxon>
        <taxon>Spermatophyta</taxon>
        <taxon>Magnoliopsida</taxon>
        <taxon>eudicotyledons</taxon>
        <taxon>Gunneridae</taxon>
        <taxon>Pentapetalae</taxon>
        <taxon>Caryophyllales</taxon>
        <taxon>Cactineae</taxon>
        <taxon>Cactaceae</taxon>
        <taxon>Cactoideae</taxon>
        <taxon>Echinocereeae</taxon>
        <taxon>Carnegiea</taxon>
    </lineage>
</organism>
<reference evidence="5" key="1">
    <citation type="submission" date="2022-04" db="EMBL/GenBank/DDBJ databases">
        <title>Carnegiea gigantea Genome sequencing and assembly v2.</title>
        <authorList>
            <person name="Copetti D."/>
            <person name="Sanderson M.J."/>
            <person name="Burquez A."/>
            <person name="Wojciechowski M.F."/>
        </authorList>
    </citation>
    <scope>NUCLEOTIDE SEQUENCE</scope>
    <source>
        <strain evidence="5">SGP5-SGP5p</strain>
        <tissue evidence="5">Aerial part</tissue>
    </source>
</reference>
<feature type="compositionally biased region" description="Basic residues" evidence="4">
    <location>
        <begin position="697"/>
        <end position="707"/>
    </location>
</feature>
<evidence type="ECO:0000256" key="4">
    <source>
        <dbReference type="SAM" id="MobiDB-lite"/>
    </source>
</evidence>
<feature type="region of interest" description="Disordered" evidence="4">
    <location>
        <begin position="690"/>
        <end position="728"/>
    </location>
</feature>
<comment type="caution">
    <text evidence="3">Lacks conserved residue(s) required for the propagation of feature annotation.</text>
</comment>
<dbReference type="PANTHER" id="PTHR31636">
    <property type="entry name" value="OSJNBA0084A10.13 PROTEIN-RELATED"/>
    <property type="match status" value="1"/>
</dbReference>
<dbReference type="InterPro" id="IPR005202">
    <property type="entry name" value="TF_GRAS"/>
</dbReference>
<evidence type="ECO:0000256" key="3">
    <source>
        <dbReference type="PROSITE-ProRule" id="PRU01191"/>
    </source>
</evidence>
<feature type="compositionally biased region" description="Pro residues" evidence="4">
    <location>
        <begin position="862"/>
        <end position="871"/>
    </location>
</feature>
<dbReference type="Pfam" id="PF03514">
    <property type="entry name" value="GRAS"/>
    <property type="match status" value="1"/>
</dbReference>
<keyword evidence="1" id="KW-0805">Transcription regulation</keyword>
<dbReference type="OrthoDB" id="677896at2759"/>
<dbReference type="AlphaFoldDB" id="A0A9Q1QH71"/>
<evidence type="ECO:0000313" key="5">
    <source>
        <dbReference type="EMBL" id="KAJ8442032.1"/>
    </source>
</evidence>
<feature type="region of interest" description="SAW" evidence="3">
    <location>
        <begin position="602"/>
        <end position="679"/>
    </location>
</feature>
<accession>A0A9Q1QH71</accession>
<sequence length="903" mass="98875">MGKRSFADFQSQQQQISLLQQQQQQQQQPFALLQKQQQFQQQQPPLSLLLQQQYLMRSVKQRTNNFAASPISPLSSSIDLSSANNSRFGLPVYQQQLRSQQQPPPISILAHNNHQFNLTNNNNSSLIQNSTNTLLAPTTSNNTLMKNPGFSPSGFSSSGPNLVQPKQEIEYSNMSTNMGMNLVQPKPDPEDHGIMNSLQELEKALLNDDEENQPENDAVSVITNSEWSETFQNLMSPDPSPSPNANNTHPGSGSASTSGSNNTTTTPTNNNNMISTSPTSSTSSCCSTSASASPPAATPQVPAKQLISEAAAAISDGKIESAMEVMNRLSQVANSGGSSEQRLAFYMGHALRSRVSPSEHAPPVMELFRKEHMAAMYSLYELSHCFKFGLLAANLVMLEAITSALHEGLKIHVVDFDIGHGGQYINLLRALGERRAQSGSSVSNEVRITVVETEVSNAGAAGAEGVKDGLVKLAEKVGISLKFEALTRKISELTRESLGCEDGEAVVVNFAFKLYRVPDESVSMENLRDELLRRVKGLRPRAVTLVEQDLNANTAPFMTRVSGACEYYGALLDSLDSMMARDNPDRVRVEEALGRKMANSVACEGRERVERAEVFGKWRARMSMAGFELKALSQSVAESMRAKLSSVLGGKPGFTVKEESGGVAFGSERKKTEFVHKVESMASFESVIQPNENRFRAPGKHQSKGGRKPLGDVTNSSKLPAKHKSSAKNFNTFRVQEQVQPNNKKGRKPFADLTNSNKLCSKKQSSKKTCTKVLSGNEGQLDSCSLANEGFLHNHDECIKAQRQSMTVSMDHFLEIVGLKRECPALVSTTQIAQVSMALESELKTVMELDKLEIDMLEISSPPTPPAPKSPPSLKSPVSPFWSMDWKNLEFSPFKLKDSPPRN</sequence>
<dbReference type="Proteomes" id="UP001153076">
    <property type="component" value="Unassembled WGS sequence"/>
</dbReference>
<keyword evidence="6" id="KW-1185">Reference proteome</keyword>
<keyword evidence="2" id="KW-0804">Transcription</keyword>
<gene>
    <name evidence="5" type="ORF">Cgig2_007870</name>
</gene>
<evidence type="ECO:0000256" key="2">
    <source>
        <dbReference type="ARBA" id="ARBA00023163"/>
    </source>
</evidence>
<evidence type="ECO:0000256" key="1">
    <source>
        <dbReference type="ARBA" id="ARBA00023015"/>
    </source>
</evidence>
<dbReference type="EMBL" id="JAKOGI010000147">
    <property type="protein sequence ID" value="KAJ8442032.1"/>
    <property type="molecule type" value="Genomic_DNA"/>
</dbReference>
<feature type="region of interest" description="Disordered" evidence="4">
    <location>
        <begin position="231"/>
        <end position="301"/>
    </location>
</feature>